<dbReference type="InterPro" id="IPR004401">
    <property type="entry name" value="YbaB/EbfC"/>
</dbReference>
<proteinExistence type="predicted"/>
<protein>
    <submittedName>
        <fullName evidence="1">YbaB/EbfC family nucleoid-associated protein</fullName>
    </submittedName>
</protein>
<evidence type="ECO:0000313" key="1">
    <source>
        <dbReference type="EMBL" id="MFC4333986.1"/>
    </source>
</evidence>
<reference evidence="2" key="1">
    <citation type="journal article" date="2019" name="Int. J. Syst. Evol. Microbiol.">
        <title>The Global Catalogue of Microorganisms (GCM) 10K type strain sequencing project: providing services to taxonomists for standard genome sequencing and annotation.</title>
        <authorList>
            <consortium name="The Broad Institute Genomics Platform"/>
            <consortium name="The Broad Institute Genome Sequencing Center for Infectious Disease"/>
            <person name="Wu L."/>
            <person name="Ma J."/>
        </authorList>
    </citation>
    <scope>NUCLEOTIDE SEQUENCE [LARGE SCALE GENOMIC DNA]</scope>
    <source>
        <strain evidence="2">IBRC-M 10908</strain>
    </source>
</reference>
<name>A0ABV8TUC4_9ACTN</name>
<dbReference type="SUPFAM" id="SSF82607">
    <property type="entry name" value="YbaB-like"/>
    <property type="match status" value="1"/>
</dbReference>
<gene>
    <name evidence="1" type="ORF">ACFPET_02095</name>
</gene>
<dbReference type="Gene3D" id="3.30.1310.10">
    <property type="entry name" value="Nucleoid-associated protein YbaB-like domain"/>
    <property type="match status" value="1"/>
</dbReference>
<keyword evidence="2" id="KW-1185">Reference proteome</keyword>
<dbReference type="Proteomes" id="UP001595823">
    <property type="component" value="Unassembled WGS sequence"/>
</dbReference>
<dbReference type="InterPro" id="IPR036894">
    <property type="entry name" value="YbaB-like_sf"/>
</dbReference>
<accession>A0ABV8TUC4</accession>
<dbReference type="EMBL" id="JBHSDK010000002">
    <property type="protein sequence ID" value="MFC4333986.1"/>
    <property type="molecule type" value="Genomic_DNA"/>
</dbReference>
<sequence>MTGGKIGDGGFEAAIRHFQELNKSMSEQLEVLKALRDDVDSMETTVTDVQGHVSVTVVRDGEIGALDIAPAALKQGEALGPLITETIGKAQAEHIERRADRHPDMA</sequence>
<comment type="caution">
    <text evidence="1">The sequence shown here is derived from an EMBL/GenBank/DDBJ whole genome shotgun (WGS) entry which is preliminary data.</text>
</comment>
<dbReference type="RefSeq" id="WP_380617723.1">
    <property type="nucleotide sequence ID" value="NZ_JBHSDK010000002.1"/>
</dbReference>
<organism evidence="1 2">
    <name type="scientific">Salininema proteolyticum</name>
    <dbReference type="NCBI Taxonomy" id="1607685"/>
    <lineage>
        <taxon>Bacteria</taxon>
        <taxon>Bacillati</taxon>
        <taxon>Actinomycetota</taxon>
        <taxon>Actinomycetes</taxon>
        <taxon>Glycomycetales</taxon>
        <taxon>Glycomycetaceae</taxon>
        <taxon>Salininema</taxon>
    </lineage>
</organism>
<evidence type="ECO:0000313" key="2">
    <source>
        <dbReference type="Proteomes" id="UP001595823"/>
    </source>
</evidence>
<dbReference type="Pfam" id="PF02575">
    <property type="entry name" value="YbaB_DNA_bd"/>
    <property type="match status" value="1"/>
</dbReference>